<sequence length="72" mass="8047">LFLLIQRAEYLVIEWNMYGFILTRSDVTYAAINGRSCSSLDQFAVVTLRFRGGKSDPHKNGTTGKIGHPDSL</sequence>
<comment type="caution">
    <text evidence="2">The sequence shown here is derived from an EMBL/GenBank/DDBJ whole genome shotgun (WGS) entry which is preliminary data.</text>
</comment>
<organism evidence="2 3">
    <name type="scientific">Phytophthora megakarya</name>
    <dbReference type="NCBI Taxonomy" id="4795"/>
    <lineage>
        <taxon>Eukaryota</taxon>
        <taxon>Sar</taxon>
        <taxon>Stramenopiles</taxon>
        <taxon>Oomycota</taxon>
        <taxon>Peronosporomycetes</taxon>
        <taxon>Peronosporales</taxon>
        <taxon>Peronosporaceae</taxon>
        <taxon>Phytophthora</taxon>
    </lineage>
</organism>
<gene>
    <name evidence="2" type="ORF">PHMEG_00025964</name>
</gene>
<dbReference type="AlphaFoldDB" id="A0A225V9R0"/>
<dbReference type="EMBL" id="NBNE01006151">
    <property type="protein sequence ID" value="OWZ02466.1"/>
    <property type="molecule type" value="Genomic_DNA"/>
</dbReference>
<dbReference type="Proteomes" id="UP000198211">
    <property type="component" value="Unassembled WGS sequence"/>
</dbReference>
<feature type="region of interest" description="Disordered" evidence="1">
    <location>
        <begin position="52"/>
        <end position="72"/>
    </location>
</feature>
<name>A0A225V9R0_9STRA</name>
<reference evidence="3" key="1">
    <citation type="submission" date="2017-03" db="EMBL/GenBank/DDBJ databases">
        <title>Phytopthora megakarya and P. palmivora, two closely related causual agents of cacao black pod achieved similar genome size and gene model numbers by different mechanisms.</title>
        <authorList>
            <person name="Ali S."/>
            <person name="Shao J."/>
            <person name="Larry D.J."/>
            <person name="Kronmiller B."/>
            <person name="Shen D."/>
            <person name="Strem M.D."/>
            <person name="Melnick R.L."/>
            <person name="Guiltinan M.J."/>
            <person name="Tyler B.M."/>
            <person name="Meinhardt L.W."/>
            <person name="Bailey B.A."/>
        </authorList>
    </citation>
    <scope>NUCLEOTIDE SEQUENCE [LARGE SCALE GENOMIC DNA]</scope>
    <source>
        <strain evidence="3">zdho120</strain>
    </source>
</reference>
<proteinExistence type="predicted"/>
<evidence type="ECO:0000313" key="3">
    <source>
        <dbReference type="Proteomes" id="UP000198211"/>
    </source>
</evidence>
<evidence type="ECO:0000256" key="1">
    <source>
        <dbReference type="SAM" id="MobiDB-lite"/>
    </source>
</evidence>
<evidence type="ECO:0000313" key="2">
    <source>
        <dbReference type="EMBL" id="OWZ02466.1"/>
    </source>
</evidence>
<accession>A0A225V9R0</accession>
<feature type="non-terminal residue" evidence="2">
    <location>
        <position position="1"/>
    </location>
</feature>
<protein>
    <submittedName>
        <fullName evidence="2">Uncharacterized protein</fullName>
    </submittedName>
</protein>
<keyword evidence="3" id="KW-1185">Reference proteome</keyword>